<dbReference type="EMBL" id="JAVAIL010000001">
    <property type="protein sequence ID" value="MDP4538564.1"/>
    <property type="molecule type" value="Genomic_DNA"/>
</dbReference>
<reference evidence="1 2" key="1">
    <citation type="submission" date="2023-08" db="EMBL/GenBank/DDBJ databases">
        <title>genomic of DY56.</title>
        <authorList>
            <person name="Wang Y."/>
        </authorList>
    </citation>
    <scope>NUCLEOTIDE SEQUENCE [LARGE SCALE GENOMIC DNA]</scope>
    <source>
        <strain evidence="1 2">DY56-A-20</strain>
    </source>
</reference>
<dbReference type="Proteomes" id="UP001235664">
    <property type="component" value="Unassembled WGS sequence"/>
</dbReference>
<comment type="caution">
    <text evidence="1">The sequence shown here is derived from an EMBL/GenBank/DDBJ whole genome shotgun (WGS) entry which is preliminary data.</text>
</comment>
<gene>
    <name evidence="1" type="ORF">Q9K01_02865</name>
</gene>
<name>A0ABT9H5G4_9SPHN</name>
<sequence length="143" mass="15132">MILRAGSGWQTVTADLALILFLVTAQASRDTPAVPQQVEPVATAISDSSGAGLAVFRPGPETNLGQWLDMTMTDDRQGASVVVRYPGGQREAAFRDGSALLEQIESKGSTARLVLEPGTRAETLVTIGYEGNPETGTMLAEKR</sequence>
<evidence type="ECO:0000313" key="2">
    <source>
        <dbReference type="Proteomes" id="UP001235664"/>
    </source>
</evidence>
<accession>A0ABT9H5G4</accession>
<proteinExistence type="predicted"/>
<keyword evidence="2" id="KW-1185">Reference proteome</keyword>
<evidence type="ECO:0000313" key="1">
    <source>
        <dbReference type="EMBL" id="MDP4538564.1"/>
    </source>
</evidence>
<dbReference type="RefSeq" id="WP_305928694.1">
    <property type="nucleotide sequence ID" value="NZ_JAVAIL010000001.1"/>
</dbReference>
<protein>
    <submittedName>
        <fullName evidence="1">Uncharacterized protein</fullName>
    </submittedName>
</protein>
<organism evidence="1 2">
    <name type="scientific">Qipengyuania benthica</name>
    <dbReference type="NCBI Taxonomy" id="3067651"/>
    <lineage>
        <taxon>Bacteria</taxon>
        <taxon>Pseudomonadati</taxon>
        <taxon>Pseudomonadota</taxon>
        <taxon>Alphaproteobacteria</taxon>
        <taxon>Sphingomonadales</taxon>
        <taxon>Erythrobacteraceae</taxon>
        <taxon>Qipengyuania</taxon>
    </lineage>
</organism>